<organism evidence="6 7">
    <name type="scientific">Cafeteria roenbergensis</name>
    <name type="common">Marine flagellate</name>
    <dbReference type="NCBI Taxonomy" id="33653"/>
    <lineage>
        <taxon>Eukaryota</taxon>
        <taxon>Sar</taxon>
        <taxon>Stramenopiles</taxon>
        <taxon>Bigyra</taxon>
        <taxon>Opalozoa</taxon>
        <taxon>Bicosoecida</taxon>
        <taxon>Cafeteriaceae</taxon>
        <taxon>Cafeteria</taxon>
    </lineage>
</organism>
<comment type="caution">
    <text evidence="3">Lacks conserved residue(s) required for the propagation of feature annotation.</text>
</comment>
<accession>A0A5A8ELB5</accession>
<dbReference type="PROSITE" id="PS00022">
    <property type="entry name" value="EGF_1"/>
    <property type="match status" value="3"/>
</dbReference>
<evidence type="ECO:0000313" key="6">
    <source>
        <dbReference type="EMBL" id="KAA0178322.1"/>
    </source>
</evidence>
<feature type="disulfide bond" evidence="3">
    <location>
        <begin position="21"/>
        <end position="31"/>
    </location>
</feature>
<dbReference type="InterPro" id="IPR000742">
    <property type="entry name" value="EGF"/>
</dbReference>
<comment type="caution">
    <text evidence="6">The sequence shown here is derived from an EMBL/GenBank/DDBJ whole genome shotgun (WGS) entry which is preliminary data.</text>
</comment>
<feature type="domain" description="EGF-like" evidence="5">
    <location>
        <begin position="17"/>
        <end position="50"/>
    </location>
</feature>
<dbReference type="AlphaFoldDB" id="A0A5A8ELB5"/>
<keyword evidence="2 3" id="KW-1015">Disulfide bond</keyword>
<dbReference type="EMBL" id="VLTO01000001">
    <property type="protein sequence ID" value="KAA0178322.1"/>
    <property type="molecule type" value="Genomic_DNA"/>
</dbReference>
<feature type="signal peptide" evidence="4">
    <location>
        <begin position="1"/>
        <end position="19"/>
    </location>
</feature>
<keyword evidence="1 4" id="KW-0732">Signal</keyword>
<name>A0A5A8ELB5_CAFRO</name>
<evidence type="ECO:0000256" key="4">
    <source>
        <dbReference type="SAM" id="SignalP"/>
    </source>
</evidence>
<evidence type="ECO:0000256" key="3">
    <source>
        <dbReference type="PROSITE-ProRule" id="PRU00076"/>
    </source>
</evidence>
<feature type="chain" id="PRO_5022962291" description="EGF-like domain-containing protein" evidence="4">
    <location>
        <begin position="20"/>
        <end position="838"/>
    </location>
</feature>
<proteinExistence type="predicted"/>
<dbReference type="InterPro" id="IPR009030">
    <property type="entry name" value="Growth_fac_rcpt_cys_sf"/>
</dbReference>
<gene>
    <name evidence="6" type="ORF">FNF27_00172</name>
</gene>
<protein>
    <recommendedName>
        <fullName evidence="5">EGF-like domain-containing protein</fullName>
    </recommendedName>
</protein>
<dbReference type="PROSITE" id="PS50026">
    <property type="entry name" value="EGF_3"/>
    <property type="match status" value="1"/>
</dbReference>
<dbReference type="PANTHER" id="PTHR14949:SF56">
    <property type="entry name" value="EGF-LIKE-DOMAIN, MULTIPLE 7"/>
    <property type="match status" value="1"/>
</dbReference>
<evidence type="ECO:0000313" key="7">
    <source>
        <dbReference type="Proteomes" id="UP000322899"/>
    </source>
</evidence>
<dbReference type="SMART" id="SM00181">
    <property type="entry name" value="EGF"/>
    <property type="match status" value="4"/>
</dbReference>
<dbReference type="Proteomes" id="UP000322899">
    <property type="component" value="Unassembled WGS sequence"/>
</dbReference>
<dbReference type="OrthoDB" id="442731at2759"/>
<dbReference type="InterPro" id="IPR002049">
    <property type="entry name" value="LE_dom"/>
</dbReference>
<dbReference type="Gene3D" id="2.60.120.260">
    <property type="entry name" value="Galactose-binding domain-like"/>
    <property type="match status" value="1"/>
</dbReference>
<dbReference type="PANTHER" id="PTHR14949">
    <property type="entry name" value="EGF-LIKE-DOMAIN, MULTIPLE 7, 8"/>
    <property type="match status" value="1"/>
</dbReference>
<feature type="disulfide bond" evidence="3">
    <location>
        <begin position="40"/>
        <end position="49"/>
    </location>
</feature>
<dbReference type="PROSITE" id="PS01186">
    <property type="entry name" value="EGF_2"/>
    <property type="match status" value="3"/>
</dbReference>
<dbReference type="CDD" id="cd00055">
    <property type="entry name" value="EGF_Lam"/>
    <property type="match status" value="1"/>
</dbReference>
<evidence type="ECO:0000256" key="1">
    <source>
        <dbReference type="ARBA" id="ARBA00022729"/>
    </source>
</evidence>
<dbReference type="Gene3D" id="2.10.25.10">
    <property type="entry name" value="Laminin"/>
    <property type="match status" value="1"/>
</dbReference>
<evidence type="ECO:0000259" key="5">
    <source>
        <dbReference type="PROSITE" id="PS50026"/>
    </source>
</evidence>
<reference evidence="6 7" key="1">
    <citation type="submission" date="2019-07" db="EMBL/GenBank/DDBJ databases">
        <title>Genomes of Cafeteria roenbergensis.</title>
        <authorList>
            <person name="Fischer M.G."/>
            <person name="Hackl T."/>
            <person name="Roman M."/>
        </authorList>
    </citation>
    <scope>NUCLEOTIDE SEQUENCE [LARGE SCALE GENOMIC DNA]</scope>
    <source>
        <strain evidence="6 7">E4-10P</strain>
    </source>
</reference>
<keyword evidence="3" id="KW-0245">EGF-like domain</keyword>
<sequence length="838" mass="89948">MKLALAAMVAAASLVAVTADCPNACSGNGQCSTNHDFCKCYEGFTGADCSLRVCPFAPAFIDLPQGDLTHDNKLDSGGADHTAAVQPSGILTGSALNPDFRPQGFWERHPSQLYGTADQVATLTMAVREDEGHFMSECAGVGLCDRSSGQCSCFPGFGGTACNRTVCPNDCSGHGICRSVAETLPKDIEWYRLWEASKHMRCQCDAGFTGLDCGSRECPRGDDPLTTMTTRAEYNKGLTETSEVQHVDVRCKFGGTAINPLVSITYTDPDTSNRYNTPYFDLSTATASEVEAMLKALPNDVLADYTVDGVRISNRLQSVSISALETSKFWRVAITFNSALGDVAPVEVVAHPNFLCKNALDVDTSLGGFETFENVAVSAIGDGPSKKLLFKVHVRLDASAAGDDPDVFNYTVYGDNFTPLASDALIPHVMTSSATDAFVFDNAGTFDREAALLQFYFEGGDGTGTSGPDDDIRSGDFTNPGEFPPNVIYLLTYDPIPAITVSNPTAVLESADAFWRSIRQVNTYANGTRIPVGSFDDGGSTVSADPIWFDRPTDPTPAYDMKVEIRNNMKTRVTVSGAPQTIPVAWARFELLLNNEHVAFIDEQIAITDPGSAFYDLILNNAIYGYRMPEEFKTGVPTIAFTNISTPGQFQLKANASFVAFTPKTPIVVKSTGVDSIDVAYVDNEAVNQSLTLVLKIVATSSSPDTFAWKFAGDSSFMDNNGAGYPVPSANDNFTKLPDALDYVSDLEDDDARWQALRILLRWNDGNDFDKRVPCGTNGANMYYIQFGTNGLNDRPSCSDRGVCDASSGECSCYAGYTGPECSEQNALARGGGGGSSA</sequence>
<dbReference type="SUPFAM" id="SSF57184">
    <property type="entry name" value="Growth factor receptor domain"/>
    <property type="match status" value="1"/>
</dbReference>
<dbReference type="Pfam" id="PF23106">
    <property type="entry name" value="EGF_Teneurin"/>
    <property type="match status" value="2"/>
</dbReference>
<dbReference type="InterPro" id="IPR050969">
    <property type="entry name" value="Dev_Signal_Modulators"/>
</dbReference>
<evidence type="ECO:0000256" key="2">
    <source>
        <dbReference type="ARBA" id="ARBA00023157"/>
    </source>
</evidence>